<sequence>MKVVIVGASGNLGTALLRRLGAEAGVEVVGVSRRVPDRSAGPYDLAAEWHRLDIGESGADARLAAVFGGADAVVHLGWALQPNHDEGAMARTNVAGTRAVLEAVAVAGVPQVVVASSVGAYSFGPKSRRVDERWPTGGIQTSHYGRHKAINEREMDAFEAAHPSVVVTRMRPGLVFQPDAAREIARLFAGPLVPVPLLGLLRHLPVLPLPTSLVSQAVHADDVADAFWRAIERRAGGAFNLAAEPVLGPEQVAEALGVPRTVPLRRQVLRAVVDVSWRLRVQATDPGWIDIATSVPLMSTDRARSELDWVPAVSSTEALRAIVEAFASNRGVGASPSLHR</sequence>
<dbReference type="InterPro" id="IPR051783">
    <property type="entry name" value="NAD(P)-dependent_oxidoreduct"/>
</dbReference>
<protein>
    <submittedName>
        <fullName evidence="2">NAD-dependent epimerase/dehydratase family protein</fullName>
    </submittedName>
</protein>
<reference evidence="2" key="1">
    <citation type="submission" date="2024-05" db="EMBL/GenBank/DDBJ databases">
        <title>Herbiconiux sp. A18JL235.</title>
        <authorList>
            <person name="Zhang G."/>
        </authorList>
    </citation>
    <scope>NUCLEOTIDE SEQUENCE</scope>
    <source>
        <strain evidence="2">A18JL235</strain>
    </source>
</reference>
<dbReference type="SUPFAM" id="SSF51735">
    <property type="entry name" value="NAD(P)-binding Rossmann-fold domains"/>
    <property type="match status" value="1"/>
</dbReference>
<accession>A0AB39BI20</accession>
<dbReference type="PANTHER" id="PTHR48079:SF6">
    <property type="entry name" value="NAD(P)-BINDING DOMAIN-CONTAINING PROTEIN-RELATED"/>
    <property type="match status" value="1"/>
</dbReference>
<dbReference type="PANTHER" id="PTHR48079">
    <property type="entry name" value="PROTEIN YEEZ"/>
    <property type="match status" value="1"/>
</dbReference>
<evidence type="ECO:0000259" key="1">
    <source>
        <dbReference type="Pfam" id="PF01370"/>
    </source>
</evidence>
<organism evidence="2">
    <name type="scientific">Herbiconiux sp. A18JL235</name>
    <dbReference type="NCBI Taxonomy" id="3152363"/>
    <lineage>
        <taxon>Bacteria</taxon>
        <taxon>Bacillati</taxon>
        <taxon>Actinomycetota</taxon>
        <taxon>Actinomycetes</taxon>
        <taxon>Micrococcales</taxon>
        <taxon>Microbacteriaceae</taxon>
        <taxon>Herbiconiux</taxon>
    </lineage>
</organism>
<gene>
    <name evidence="2" type="ORF">ABFY20_03080</name>
</gene>
<name>A0AB39BI20_9MICO</name>
<dbReference type="RefSeq" id="WP_368498487.1">
    <property type="nucleotide sequence ID" value="NZ_CP162511.1"/>
</dbReference>
<dbReference type="Gene3D" id="3.40.50.720">
    <property type="entry name" value="NAD(P)-binding Rossmann-like Domain"/>
    <property type="match status" value="1"/>
</dbReference>
<dbReference type="GO" id="GO:0004029">
    <property type="term" value="F:aldehyde dehydrogenase (NAD+) activity"/>
    <property type="evidence" value="ECO:0007669"/>
    <property type="project" value="TreeGrafter"/>
</dbReference>
<proteinExistence type="predicted"/>
<dbReference type="EMBL" id="CP162511">
    <property type="protein sequence ID" value="XDI06098.1"/>
    <property type="molecule type" value="Genomic_DNA"/>
</dbReference>
<dbReference type="InterPro" id="IPR036291">
    <property type="entry name" value="NAD(P)-bd_dom_sf"/>
</dbReference>
<dbReference type="InterPro" id="IPR001509">
    <property type="entry name" value="Epimerase_deHydtase"/>
</dbReference>
<evidence type="ECO:0000313" key="2">
    <source>
        <dbReference type="EMBL" id="XDI06098.1"/>
    </source>
</evidence>
<dbReference type="Pfam" id="PF01370">
    <property type="entry name" value="Epimerase"/>
    <property type="match status" value="1"/>
</dbReference>
<feature type="domain" description="NAD-dependent epimerase/dehydratase" evidence="1">
    <location>
        <begin position="3"/>
        <end position="242"/>
    </location>
</feature>
<dbReference type="GO" id="GO:0005737">
    <property type="term" value="C:cytoplasm"/>
    <property type="evidence" value="ECO:0007669"/>
    <property type="project" value="TreeGrafter"/>
</dbReference>
<dbReference type="AlphaFoldDB" id="A0AB39BI20"/>